<feature type="transmembrane region" description="Helical" evidence="2">
    <location>
        <begin position="78"/>
        <end position="100"/>
    </location>
</feature>
<proteinExistence type="predicted"/>
<dbReference type="STRING" id="554055.A0A2P6UZN9"/>
<accession>A0A2P6UZN9</accession>
<keyword evidence="2" id="KW-0472">Membrane</keyword>
<evidence type="ECO:0000313" key="3">
    <source>
        <dbReference type="EMBL" id="PSC67314.1"/>
    </source>
</evidence>
<feature type="region of interest" description="Disordered" evidence="1">
    <location>
        <begin position="238"/>
        <end position="267"/>
    </location>
</feature>
<dbReference type="EMBL" id="LHPF02000065">
    <property type="protein sequence ID" value="PSC67315.1"/>
    <property type="molecule type" value="Genomic_DNA"/>
</dbReference>
<feature type="transmembrane region" description="Helical" evidence="2">
    <location>
        <begin position="12"/>
        <end position="38"/>
    </location>
</feature>
<reference evidence="4 5" key="1">
    <citation type="journal article" date="2018" name="Plant J.">
        <title>Genome sequences of Chlorella sorokiniana UTEX 1602 and Micractinium conductrix SAG 241.80: implications to maltose excretion by a green alga.</title>
        <authorList>
            <person name="Arriola M.B."/>
            <person name="Velmurugan N."/>
            <person name="Zhang Y."/>
            <person name="Plunkett M.H."/>
            <person name="Hondzo H."/>
            <person name="Barney B.M."/>
        </authorList>
    </citation>
    <scope>NUCLEOTIDE SEQUENCE [LARGE SCALE GENOMIC DNA]</scope>
    <source>
        <strain evidence="4 5">SAG 241.80</strain>
    </source>
</reference>
<evidence type="ECO:0000256" key="2">
    <source>
        <dbReference type="SAM" id="Phobius"/>
    </source>
</evidence>
<comment type="caution">
    <text evidence="4">The sequence shown here is derived from an EMBL/GenBank/DDBJ whole genome shotgun (WGS) entry which is preliminary data.</text>
</comment>
<sequence length="267" mass="28958">MARSARGQGNPYGVLYMLLSLLSVGLCVAILIIVNQYLWYGSYCYWLYVGGNQIYTCLSYNRCYMQTEDSQGDINVCYFSWSAGAIGIFFALCVFFFQVCSGRNRHLPTCEVLVCMMSLMWWIGVAVTTMIYSQNADDVPVVPGINGQETDSMVLEDKTDWRTSVWAMAWANVGLWALCLLASLKDCCSVKKQAPAEPQYPAGAYAQPVQQNVYYAAPATGGAPAYYAALPGAGYPPAGQPAGYPPAGQQPSPFAATPAAPAGYPPQ</sequence>
<dbReference type="EMBL" id="LHPF02000065">
    <property type="protein sequence ID" value="PSC67314.1"/>
    <property type="molecule type" value="Genomic_DNA"/>
</dbReference>
<feature type="transmembrane region" description="Helical" evidence="2">
    <location>
        <begin position="112"/>
        <end position="132"/>
    </location>
</feature>
<dbReference type="Proteomes" id="UP000239649">
    <property type="component" value="Unassembled WGS sequence"/>
</dbReference>
<protein>
    <submittedName>
        <fullName evidence="3">Annexin A7 isoform X2 isoform A</fullName>
    </submittedName>
    <submittedName>
        <fullName evidence="4">Annexin A7 isoform X2 isoform B</fullName>
    </submittedName>
</protein>
<evidence type="ECO:0000313" key="5">
    <source>
        <dbReference type="Proteomes" id="UP000239649"/>
    </source>
</evidence>
<gene>
    <name evidence="4" type="ORF">C2E20_8986</name>
</gene>
<reference evidence="4" key="2">
    <citation type="submission" date="2018-02" db="EMBL/GenBank/DDBJ databases">
        <authorList>
            <person name="Cohen D.B."/>
            <person name="Kent A.D."/>
        </authorList>
    </citation>
    <scope>NUCLEOTIDE SEQUENCE</scope>
    <source>
        <strain evidence="4">SAG 241.80</strain>
    </source>
</reference>
<organism evidence="4 5">
    <name type="scientific">Micractinium conductrix</name>
    <dbReference type="NCBI Taxonomy" id="554055"/>
    <lineage>
        <taxon>Eukaryota</taxon>
        <taxon>Viridiplantae</taxon>
        <taxon>Chlorophyta</taxon>
        <taxon>core chlorophytes</taxon>
        <taxon>Trebouxiophyceae</taxon>
        <taxon>Chlorellales</taxon>
        <taxon>Chlorellaceae</taxon>
        <taxon>Chlorella clade</taxon>
        <taxon>Micractinium</taxon>
    </lineage>
</organism>
<evidence type="ECO:0000313" key="4">
    <source>
        <dbReference type="EMBL" id="PSC67315.1"/>
    </source>
</evidence>
<feature type="transmembrane region" description="Helical" evidence="2">
    <location>
        <begin position="165"/>
        <end position="184"/>
    </location>
</feature>
<keyword evidence="5" id="KW-1185">Reference proteome</keyword>
<keyword evidence="2" id="KW-1133">Transmembrane helix</keyword>
<keyword evidence="2" id="KW-0812">Transmembrane</keyword>
<evidence type="ECO:0000256" key="1">
    <source>
        <dbReference type="SAM" id="MobiDB-lite"/>
    </source>
</evidence>
<dbReference type="OrthoDB" id="510613at2759"/>
<name>A0A2P6UZN9_9CHLO</name>
<dbReference type="AlphaFoldDB" id="A0A2P6UZN9"/>